<dbReference type="PANTHER" id="PTHR43320:SF2">
    <property type="entry name" value="2-DEHYDRO-3-DEOXYGLUCONOKINASE_2-DEHYDRO-3-DEOXYGALACTONOKINASE"/>
    <property type="match status" value="1"/>
</dbReference>
<proteinExistence type="inferred from homology"/>
<evidence type="ECO:0000313" key="5">
    <source>
        <dbReference type="EMBL" id="GIO27091.1"/>
    </source>
</evidence>
<evidence type="ECO:0000259" key="4">
    <source>
        <dbReference type="Pfam" id="PF00294"/>
    </source>
</evidence>
<accession>A0A919X7S1</accession>
<dbReference type="AlphaFoldDB" id="A0A919X7S1"/>
<comment type="caution">
    <text evidence="5">The sequence shown here is derived from an EMBL/GenBank/DDBJ whole genome shotgun (WGS) entry which is preliminary data.</text>
</comment>
<comment type="similarity">
    <text evidence="1">Belongs to the carbohydrate kinase PfkB family.</text>
</comment>
<keyword evidence="2" id="KW-0808">Transferase</keyword>
<feature type="domain" description="Carbohydrate kinase PfkB" evidence="4">
    <location>
        <begin position="8"/>
        <end position="227"/>
    </location>
</feature>
<evidence type="ECO:0000256" key="2">
    <source>
        <dbReference type="ARBA" id="ARBA00022679"/>
    </source>
</evidence>
<name>A0A919X7S1_9BACI</name>
<dbReference type="EMBL" id="BORP01000002">
    <property type="protein sequence ID" value="GIO27091.1"/>
    <property type="molecule type" value="Genomic_DNA"/>
</dbReference>
<sequence length="338" mass="38253">MGMKGTIKAFGEVMMRLEAPHYLKLEQTRELKVLYSGTGLNVLSALNKYGYDTSLITKLPSNSLGDAALSYIGSLGVGISDILRGGEYLGMYFLENGFDIRPSRVTYSNRKESSFCTSSIMEYDLNNILKDTALIHLCGITLSISDQTRSNVQYLVKKAKEFGITVVFDFNYRPKLWKNNVQARGYYQSILQHTDICFMTERDAQYILEMETNQVEQEKQIEDLIPKVADAYDIQVIAGTIRNKLKEGKHTIRGYMFHQHSFYFSRDYSFSSLERIGAGDAFSSGILHGVLSQYLPKDSIEFATAACALAHTTYGDSPVCLEEEIWSLVNRDEVQIER</sequence>
<dbReference type="GO" id="GO:0016301">
    <property type="term" value="F:kinase activity"/>
    <property type="evidence" value="ECO:0007669"/>
    <property type="project" value="UniProtKB-KW"/>
</dbReference>
<dbReference type="Pfam" id="PF00294">
    <property type="entry name" value="PfkB"/>
    <property type="match status" value="1"/>
</dbReference>
<dbReference type="RefSeq" id="WP_212920565.1">
    <property type="nucleotide sequence ID" value="NZ_BORP01000002.1"/>
</dbReference>
<dbReference type="InterPro" id="IPR029056">
    <property type="entry name" value="Ribokinase-like"/>
</dbReference>
<reference evidence="5" key="1">
    <citation type="submission" date="2021-03" db="EMBL/GenBank/DDBJ databases">
        <title>Antimicrobial resistance genes in bacteria isolated from Japanese honey, and their potential for conferring macrolide and lincosamide resistance in the American foulbrood pathogen Paenibacillus larvae.</title>
        <authorList>
            <person name="Okamoto M."/>
            <person name="Kumagai M."/>
            <person name="Kanamori H."/>
            <person name="Takamatsu D."/>
        </authorList>
    </citation>
    <scope>NUCLEOTIDE SEQUENCE</scope>
    <source>
        <strain evidence="5">J43TS3</strain>
    </source>
</reference>
<keyword evidence="3" id="KW-0418">Kinase</keyword>
<dbReference type="InterPro" id="IPR011611">
    <property type="entry name" value="PfkB_dom"/>
</dbReference>
<dbReference type="CDD" id="cd01166">
    <property type="entry name" value="KdgK"/>
    <property type="match status" value="1"/>
</dbReference>
<evidence type="ECO:0000256" key="3">
    <source>
        <dbReference type="ARBA" id="ARBA00022777"/>
    </source>
</evidence>
<dbReference type="Proteomes" id="UP000676917">
    <property type="component" value="Unassembled WGS sequence"/>
</dbReference>
<gene>
    <name evidence="5" type="primary">kdgK</name>
    <name evidence="5" type="ORF">J43TS3_17020</name>
</gene>
<evidence type="ECO:0000313" key="6">
    <source>
        <dbReference type="Proteomes" id="UP000676917"/>
    </source>
</evidence>
<organism evidence="5 6">
    <name type="scientific">Ornithinibacillus bavariensis</name>
    <dbReference type="NCBI Taxonomy" id="545502"/>
    <lineage>
        <taxon>Bacteria</taxon>
        <taxon>Bacillati</taxon>
        <taxon>Bacillota</taxon>
        <taxon>Bacilli</taxon>
        <taxon>Bacillales</taxon>
        <taxon>Bacillaceae</taxon>
        <taxon>Ornithinibacillus</taxon>
    </lineage>
</organism>
<dbReference type="Gene3D" id="3.40.1190.20">
    <property type="match status" value="1"/>
</dbReference>
<dbReference type="PANTHER" id="PTHR43320">
    <property type="entry name" value="SUGAR KINASE"/>
    <property type="match status" value="1"/>
</dbReference>
<keyword evidence="6" id="KW-1185">Reference proteome</keyword>
<dbReference type="SUPFAM" id="SSF53613">
    <property type="entry name" value="Ribokinase-like"/>
    <property type="match status" value="1"/>
</dbReference>
<protein>
    <submittedName>
        <fullName evidence="5">2-dehydro-3-deoxygluconokinase</fullName>
    </submittedName>
</protein>
<dbReference type="InterPro" id="IPR052700">
    <property type="entry name" value="Carb_kinase_PfkB-like"/>
</dbReference>
<evidence type="ECO:0000256" key="1">
    <source>
        <dbReference type="ARBA" id="ARBA00010688"/>
    </source>
</evidence>